<dbReference type="AlphaFoldDB" id="A0A6P7G6C8"/>
<sequence length="162" mass="18746">MMAKCYLERQGRVVNKFVNNMPGKDWALSLLIRHKNSFGQRLSTNIKQVRSKISRETIEAYFANLSDTLKDVPPENIFNYDESNVSDDPGKKWGIYRRGVKYPEKICNHSKTATSIMICGSASGILLPPYIIYESTHLYDSVERKWSCWSTLLRSTILFERQ</sequence>
<reference evidence="1" key="1">
    <citation type="submission" date="2025-08" db="UniProtKB">
        <authorList>
            <consortium name="RefSeq"/>
        </authorList>
    </citation>
    <scope>IDENTIFICATION</scope>
    <source>
        <tissue evidence="1">Whole insect</tissue>
    </source>
</reference>
<accession>A0A6P7G6C8</accession>
<dbReference type="RefSeq" id="XP_028140423.1">
    <property type="nucleotide sequence ID" value="XM_028284622.1"/>
</dbReference>
<organism evidence="1">
    <name type="scientific">Diabrotica virgifera virgifera</name>
    <name type="common">western corn rootworm</name>
    <dbReference type="NCBI Taxonomy" id="50390"/>
    <lineage>
        <taxon>Eukaryota</taxon>
        <taxon>Metazoa</taxon>
        <taxon>Ecdysozoa</taxon>
        <taxon>Arthropoda</taxon>
        <taxon>Hexapoda</taxon>
        <taxon>Insecta</taxon>
        <taxon>Pterygota</taxon>
        <taxon>Neoptera</taxon>
        <taxon>Endopterygota</taxon>
        <taxon>Coleoptera</taxon>
        <taxon>Polyphaga</taxon>
        <taxon>Cucujiformia</taxon>
        <taxon>Chrysomeloidea</taxon>
        <taxon>Chrysomelidae</taxon>
        <taxon>Galerucinae</taxon>
        <taxon>Diabroticina</taxon>
        <taxon>Diabroticites</taxon>
        <taxon>Diabrotica</taxon>
    </lineage>
</organism>
<evidence type="ECO:0000313" key="1">
    <source>
        <dbReference type="RefSeq" id="XP_028140423.1"/>
    </source>
</evidence>
<gene>
    <name evidence="1" type="primary">LOC114334556</name>
</gene>
<name>A0A6P7G6C8_DIAVI</name>
<dbReference type="InParanoid" id="A0A6P7G6C8"/>
<protein>
    <submittedName>
        <fullName evidence="1">Uncharacterized protein LOC114334556</fullName>
    </submittedName>
</protein>
<proteinExistence type="predicted"/>